<accession>A0A4V3A4B8</accession>
<dbReference type="CDD" id="cd04301">
    <property type="entry name" value="NAT_SF"/>
    <property type="match status" value="1"/>
</dbReference>
<protein>
    <recommendedName>
        <fullName evidence="1">N-acetyltransferase domain-containing protein</fullName>
    </recommendedName>
</protein>
<evidence type="ECO:0000259" key="1">
    <source>
        <dbReference type="PROSITE" id="PS51186"/>
    </source>
</evidence>
<dbReference type="EMBL" id="PUFO01000016">
    <property type="protein sequence ID" value="TDG79951.1"/>
    <property type="molecule type" value="Genomic_DNA"/>
</dbReference>
<dbReference type="AlphaFoldDB" id="A0A4V3A4B8"/>
<keyword evidence="3" id="KW-1185">Reference proteome</keyword>
<dbReference type="PROSITE" id="PS51186">
    <property type="entry name" value="GNAT"/>
    <property type="match status" value="1"/>
</dbReference>
<dbReference type="RefSeq" id="WP_010620345.1">
    <property type="nucleotide sequence ID" value="NZ_CP042371.1"/>
</dbReference>
<proteinExistence type="predicted"/>
<dbReference type="Gene3D" id="3.40.630.30">
    <property type="match status" value="1"/>
</dbReference>
<organism evidence="2 3">
    <name type="scientific">Secundilactobacillus malefermentans</name>
    <dbReference type="NCBI Taxonomy" id="176292"/>
    <lineage>
        <taxon>Bacteria</taxon>
        <taxon>Bacillati</taxon>
        <taxon>Bacillota</taxon>
        <taxon>Bacilli</taxon>
        <taxon>Lactobacillales</taxon>
        <taxon>Lactobacillaceae</taxon>
        <taxon>Secundilactobacillus</taxon>
    </lineage>
</organism>
<dbReference type="Pfam" id="PF13508">
    <property type="entry name" value="Acetyltransf_7"/>
    <property type="match status" value="1"/>
</dbReference>
<dbReference type="InterPro" id="IPR000182">
    <property type="entry name" value="GNAT_dom"/>
</dbReference>
<dbReference type="GO" id="GO:0016747">
    <property type="term" value="F:acyltransferase activity, transferring groups other than amino-acyl groups"/>
    <property type="evidence" value="ECO:0007669"/>
    <property type="project" value="InterPro"/>
</dbReference>
<feature type="domain" description="N-acetyltransferase" evidence="1">
    <location>
        <begin position="3"/>
        <end position="154"/>
    </location>
</feature>
<dbReference type="InterPro" id="IPR016181">
    <property type="entry name" value="Acyl_CoA_acyltransferase"/>
</dbReference>
<comment type="caution">
    <text evidence="2">The sequence shown here is derived from an EMBL/GenBank/DDBJ whole genome shotgun (WGS) entry which is preliminary data.</text>
</comment>
<dbReference type="STRING" id="1122149.FD44_GL001798"/>
<sequence>MKISVETIQPEHYEPAKQVVKDAFSGIKFTDGDEHNLIGRLRQLDDYQSNFEVVALNENSEVVGHGMLTQVEVRMNGHKETILALAPLAVHPDYQGQLIGSQIIEELEARATIQRFPAISILGDPTFYSRFGYVAADNFNILSTLPVELVNNMIKPLWDGSLAKVSGKIYYPNAFFH</sequence>
<evidence type="ECO:0000313" key="2">
    <source>
        <dbReference type="EMBL" id="TDG79951.1"/>
    </source>
</evidence>
<evidence type="ECO:0000313" key="3">
    <source>
        <dbReference type="Proteomes" id="UP000294854"/>
    </source>
</evidence>
<reference evidence="2 3" key="1">
    <citation type="journal article" date="2019" name="Appl. Microbiol. Biotechnol.">
        <title>Uncovering carbohydrate metabolism through a genotype-phenotype association study of 56 lactic acid bacteria genomes.</title>
        <authorList>
            <person name="Buron-Moles G."/>
            <person name="Chailyan A."/>
            <person name="Dolejs I."/>
            <person name="Forster J."/>
            <person name="Miks M.H."/>
        </authorList>
    </citation>
    <scope>NUCLEOTIDE SEQUENCE [LARGE SCALE GENOMIC DNA]</scope>
    <source>
        <strain evidence="2 3">ATCC 49373</strain>
    </source>
</reference>
<dbReference type="Proteomes" id="UP000294854">
    <property type="component" value="Unassembled WGS sequence"/>
</dbReference>
<gene>
    <name evidence="2" type="ORF">C5L31_002170</name>
</gene>
<name>A0A4V3A4B8_9LACO</name>
<dbReference type="SUPFAM" id="SSF55729">
    <property type="entry name" value="Acyl-CoA N-acyltransferases (Nat)"/>
    <property type="match status" value="1"/>
</dbReference>